<organism evidence="1 2">
    <name type="scientific">Spirodela intermedia</name>
    <name type="common">Intermediate duckweed</name>
    <dbReference type="NCBI Taxonomy" id="51605"/>
    <lineage>
        <taxon>Eukaryota</taxon>
        <taxon>Viridiplantae</taxon>
        <taxon>Streptophyta</taxon>
        <taxon>Embryophyta</taxon>
        <taxon>Tracheophyta</taxon>
        <taxon>Spermatophyta</taxon>
        <taxon>Magnoliopsida</taxon>
        <taxon>Liliopsida</taxon>
        <taxon>Araceae</taxon>
        <taxon>Lemnoideae</taxon>
        <taxon>Spirodela</taxon>
    </lineage>
</organism>
<keyword evidence="2" id="KW-1185">Reference proteome</keyword>
<protein>
    <submittedName>
        <fullName evidence="1">Uncharacterized protein</fullName>
    </submittedName>
</protein>
<reference evidence="2" key="1">
    <citation type="journal article" date="2020" name="Sci. Rep.">
        <title>Chromosome-scale genome assembly for the duckweed Spirodela intermedia, integrating cytogenetic maps, PacBio and Oxford Nanopore libraries.</title>
        <authorList>
            <person name="Hoang P.T.N."/>
            <person name="Fiebig A."/>
            <person name="Novak P."/>
            <person name="Macas J."/>
            <person name="Cao H.X."/>
            <person name="Stepanenko A."/>
            <person name="Chen G."/>
            <person name="Borisjuk N."/>
            <person name="Scholz U."/>
            <person name="Schubert I."/>
        </authorList>
    </citation>
    <scope>NUCLEOTIDE SEQUENCE [LARGE SCALE GENOMIC DNA]</scope>
</reference>
<comment type="caution">
    <text evidence="1">The sequence shown here is derived from an EMBL/GenBank/DDBJ whole genome shotgun (WGS) entry which is preliminary data.</text>
</comment>
<evidence type="ECO:0000313" key="2">
    <source>
        <dbReference type="Proteomes" id="UP001189122"/>
    </source>
</evidence>
<evidence type="ECO:0000313" key="1">
    <source>
        <dbReference type="EMBL" id="CAA6674757.1"/>
    </source>
</evidence>
<name>A0ABN7EBR0_SPIIN</name>
<gene>
    <name evidence="1" type="ORF">SI7747_UN021115</name>
</gene>
<sequence>MFNKPPKCMNSTLIMTWTCKIKCAKLYFYTLFICYQRSLKWVIESSPTAITQRSGKTATLRLSGGYHLTERSWMEVGRVKRRLFIAICPFSRVYDHSLPHSRLATGDVEGE</sequence>
<proteinExistence type="predicted"/>
<dbReference type="EMBL" id="CACRZD030000146">
    <property type="protein sequence ID" value="CAA6674757.1"/>
    <property type="molecule type" value="Genomic_DNA"/>
</dbReference>
<dbReference type="Proteomes" id="UP001189122">
    <property type="component" value="Unassembled WGS sequence"/>
</dbReference>
<accession>A0ABN7EBR0</accession>